<accession>A0A1V9F038</accession>
<proteinExistence type="predicted"/>
<comment type="caution">
    <text evidence="1">The sequence shown here is derived from an EMBL/GenBank/DDBJ whole genome shotgun (WGS) entry which is preliminary data.</text>
</comment>
<dbReference type="Proteomes" id="UP000192610">
    <property type="component" value="Unassembled WGS sequence"/>
</dbReference>
<dbReference type="RefSeq" id="WP_081198319.1">
    <property type="nucleotide sequence ID" value="NZ_FOCZ01000026.1"/>
</dbReference>
<evidence type="ECO:0000313" key="2">
    <source>
        <dbReference type="Proteomes" id="UP000192610"/>
    </source>
</evidence>
<dbReference type="AlphaFoldDB" id="A0A1V9F038"/>
<keyword evidence="2" id="KW-1185">Reference proteome</keyword>
<dbReference type="OrthoDB" id="5701146at2"/>
<reference evidence="2" key="1">
    <citation type="submission" date="2016-04" db="EMBL/GenBank/DDBJ databases">
        <authorList>
            <person name="Chen L."/>
            <person name="Zhuang W."/>
            <person name="Wang G."/>
        </authorList>
    </citation>
    <scope>NUCLEOTIDE SEQUENCE [LARGE SCALE GENOMIC DNA]</scope>
    <source>
        <strain evidence="2">17621</strain>
    </source>
</reference>
<organism evidence="1 2">
    <name type="scientific">Niastella yeongjuensis</name>
    <dbReference type="NCBI Taxonomy" id="354355"/>
    <lineage>
        <taxon>Bacteria</taxon>
        <taxon>Pseudomonadati</taxon>
        <taxon>Bacteroidota</taxon>
        <taxon>Chitinophagia</taxon>
        <taxon>Chitinophagales</taxon>
        <taxon>Chitinophagaceae</taxon>
        <taxon>Niastella</taxon>
    </lineage>
</organism>
<dbReference type="STRING" id="354355.SAMN05660816_06852"/>
<gene>
    <name evidence="1" type="ORF">A4H97_26305</name>
</gene>
<sequence length="143" mass="16710">MELKPTYGIGDFKFGMKAADVIAKLGKPDKMYEDEEDENELIYQYNKSKLKFTFYQDHDGKLGYITCSNPTLTYQGKSVIQAPVEVVINEVFGNIQDWQEEDYNSFTTYISEKQWLVINAEYDEVTDIELGVPVKNDEEYDWR</sequence>
<evidence type="ECO:0000313" key="1">
    <source>
        <dbReference type="EMBL" id="OQP51727.1"/>
    </source>
</evidence>
<dbReference type="EMBL" id="LVXG01000010">
    <property type="protein sequence ID" value="OQP51727.1"/>
    <property type="molecule type" value="Genomic_DNA"/>
</dbReference>
<protein>
    <submittedName>
        <fullName evidence="1">Uncharacterized protein</fullName>
    </submittedName>
</protein>
<name>A0A1V9F038_9BACT</name>